<accession>A0A151A8A2</accession>
<dbReference type="PATRIC" id="fig|1008153.3.peg.4135"/>
<dbReference type="AlphaFoldDB" id="A0A151A8A2"/>
<comment type="caution">
    <text evidence="1">The sequence shown here is derived from an EMBL/GenBank/DDBJ whole genome shotgun (WGS) entry which is preliminary data.</text>
</comment>
<sequence>MSVAGVKEIVPASDAALSRPLESYTGDQVTFDQNKRVIVFEPESLYELSRFHWQRVFHMDSGIRI</sequence>
<organism evidence="1 2">
    <name type="scientific">Halalkalicoccus paucihalophilus</name>
    <dbReference type="NCBI Taxonomy" id="1008153"/>
    <lineage>
        <taxon>Archaea</taxon>
        <taxon>Methanobacteriati</taxon>
        <taxon>Methanobacteriota</taxon>
        <taxon>Stenosarchaea group</taxon>
        <taxon>Halobacteria</taxon>
        <taxon>Halobacteriales</taxon>
        <taxon>Halococcaceae</taxon>
        <taxon>Halalkalicoccus</taxon>
    </lineage>
</organism>
<keyword evidence="2" id="KW-1185">Reference proteome</keyword>
<evidence type="ECO:0000313" key="2">
    <source>
        <dbReference type="Proteomes" id="UP000075321"/>
    </source>
</evidence>
<gene>
    <name evidence="1" type="ORF">HAPAU_38690</name>
</gene>
<reference evidence="1 2" key="1">
    <citation type="submission" date="2016-02" db="EMBL/GenBank/DDBJ databases">
        <title>Genome sequence of Halalkalicoccus paucihalophilus DSM 24557.</title>
        <authorList>
            <person name="Poehlein A."/>
            <person name="Daniel R."/>
        </authorList>
    </citation>
    <scope>NUCLEOTIDE SEQUENCE [LARGE SCALE GENOMIC DNA]</scope>
    <source>
        <strain evidence="1 2">DSM 24557</strain>
    </source>
</reference>
<evidence type="ECO:0000313" key="1">
    <source>
        <dbReference type="EMBL" id="KYH23790.1"/>
    </source>
</evidence>
<dbReference type="EMBL" id="LTAZ01000017">
    <property type="protein sequence ID" value="KYH23790.1"/>
    <property type="molecule type" value="Genomic_DNA"/>
</dbReference>
<dbReference type="Proteomes" id="UP000075321">
    <property type="component" value="Unassembled WGS sequence"/>
</dbReference>
<name>A0A151A8A2_9EURY</name>
<proteinExistence type="predicted"/>
<protein>
    <submittedName>
        <fullName evidence="1">Uncharacterized protein</fullName>
    </submittedName>
</protein>